<evidence type="ECO:0000313" key="1">
    <source>
        <dbReference type="EMBL" id="KAF2572007.1"/>
    </source>
</evidence>
<accession>A0A8S9IT56</accession>
<name>A0A8S9IT56_BRACR</name>
<protein>
    <submittedName>
        <fullName evidence="1">Uncharacterized protein</fullName>
    </submittedName>
</protein>
<sequence length="121" mass="13716">MDLGFHRSNFRSRHHEMITKVASIGFLASRFLTLSAFAASSPSLLLGMFLLLVPKDGFFLLGHRVVELGIIPSRSDPFSAWMHTCAFVRTFGVTVRIQIDAFDFFILFTFLDRRETGRQAS</sequence>
<comment type="caution">
    <text evidence="1">The sequence shown here is derived from an EMBL/GenBank/DDBJ whole genome shotgun (WGS) entry which is preliminary data.</text>
</comment>
<reference evidence="1" key="1">
    <citation type="submission" date="2019-12" db="EMBL/GenBank/DDBJ databases">
        <title>Genome sequencing and annotation of Brassica cretica.</title>
        <authorList>
            <person name="Studholme D.J."/>
            <person name="Sarris P.F."/>
        </authorList>
    </citation>
    <scope>NUCLEOTIDE SEQUENCE</scope>
    <source>
        <strain evidence="1">PFS-102/07</strain>
        <tissue evidence="1">Leaf</tissue>
    </source>
</reference>
<gene>
    <name evidence="1" type="ORF">F2Q70_00004031</name>
</gene>
<dbReference type="AlphaFoldDB" id="A0A8S9IT56"/>
<dbReference type="EMBL" id="QGKY02001015">
    <property type="protein sequence ID" value="KAF2572007.1"/>
    <property type="molecule type" value="Genomic_DNA"/>
</dbReference>
<proteinExistence type="predicted"/>
<organism evidence="1">
    <name type="scientific">Brassica cretica</name>
    <name type="common">Mustard</name>
    <dbReference type="NCBI Taxonomy" id="69181"/>
    <lineage>
        <taxon>Eukaryota</taxon>
        <taxon>Viridiplantae</taxon>
        <taxon>Streptophyta</taxon>
        <taxon>Embryophyta</taxon>
        <taxon>Tracheophyta</taxon>
        <taxon>Spermatophyta</taxon>
        <taxon>Magnoliopsida</taxon>
        <taxon>eudicotyledons</taxon>
        <taxon>Gunneridae</taxon>
        <taxon>Pentapetalae</taxon>
        <taxon>rosids</taxon>
        <taxon>malvids</taxon>
        <taxon>Brassicales</taxon>
        <taxon>Brassicaceae</taxon>
        <taxon>Brassiceae</taxon>
        <taxon>Brassica</taxon>
    </lineage>
</organism>